<gene>
    <name evidence="2" type="ORF">B0T20DRAFT_7005</name>
</gene>
<feature type="transmembrane region" description="Helical" evidence="1">
    <location>
        <begin position="12"/>
        <end position="31"/>
    </location>
</feature>
<dbReference type="EMBL" id="JAUTDP010000001">
    <property type="protein sequence ID" value="KAK3402752.1"/>
    <property type="molecule type" value="Genomic_DNA"/>
</dbReference>
<organism evidence="2 3">
    <name type="scientific">Sordaria brevicollis</name>
    <dbReference type="NCBI Taxonomy" id="83679"/>
    <lineage>
        <taxon>Eukaryota</taxon>
        <taxon>Fungi</taxon>
        <taxon>Dikarya</taxon>
        <taxon>Ascomycota</taxon>
        <taxon>Pezizomycotina</taxon>
        <taxon>Sordariomycetes</taxon>
        <taxon>Sordariomycetidae</taxon>
        <taxon>Sordariales</taxon>
        <taxon>Sordariaceae</taxon>
        <taxon>Sordaria</taxon>
    </lineage>
</organism>
<comment type="caution">
    <text evidence="2">The sequence shown here is derived from an EMBL/GenBank/DDBJ whole genome shotgun (WGS) entry which is preliminary data.</text>
</comment>
<evidence type="ECO:0000313" key="2">
    <source>
        <dbReference type="EMBL" id="KAK3402752.1"/>
    </source>
</evidence>
<feature type="transmembrane region" description="Helical" evidence="1">
    <location>
        <begin position="37"/>
        <end position="54"/>
    </location>
</feature>
<keyword evidence="3" id="KW-1185">Reference proteome</keyword>
<protein>
    <submittedName>
        <fullName evidence="2">Uncharacterized protein</fullName>
    </submittedName>
</protein>
<reference evidence="2" key="1">
    <citation type="journal article" date="2023" name="Mol. Phylogenet. Evol.">
        <title>Genome-scale phylogeny and comparative genomics of the fungal order Sordariales.</title>
        <authorList>
            <person name="Hensen N."/>
            <person name="Bonometti L."/>
            <person name="Westerberg I."/>
            <person name="Brannstrom I.O."/>
            <person name="Guillou S."/>
            <person name="Cros-Aarteil S."/>
            <person name="Calhoun S."/>
            <person name="Haridas S."/>
            <person name="Kuo A."/>
            <person name="Mondo S."/>
            <person name="Pangilinan J."/>
            <person name="Riley R."/>
            <person name="LaButti K."/>
            <person name="Andreopoulos B."/>
            <person name="Lipzen A."/>
            <person name="Chen C."/>
            <person name="Yan M."/>
            <person name="Daum C."/>
            <person name="Ng V."/>
            <person name="Clum A."/>
            <person name="Steindorff A."/>
            <person name="Ohm R.A."/>
            <person name="Martin F."/>
            <person name="Silar P."/>
            <person name="Natvig D.O."/>
            <person name="Lalanne C."/>
            <person name="Gautier V."/>
            <person name="Ament-Velasquez S.L."/>
            <person name="Kruys A."/>
            <person name="Hutchinson M.I."/>
            <person name="Powell A.J."/>
            <person name="Barry K."/>
            <person name="Miller A.N."/>
            <person name="Grigoriev I.V."/>
            <person name="Debuchy R."/>
            <person name="Gladieux P."/>
            <person name="Hiltunen Thoren M."/>
            <person name="Johannesson H."/>
        </authorList>
    </citation>
    <scope>NUCLEOTIDE SEQUENCE</scope>
    <source>
        <strain evidence="2">FGSC 1904</strain>
    </source>
</reference>
<evidence type="ECO:0000313" key="3">
    <source>
        <dbReference type="Proteomes" id="UP001281003"/>
    </source>
</evidence>
<evidence type="ECO:0000256" key="1">
    <source>
        <dbReference type="SAM" id="Phobius"/>
    </source>
</evidence>
<accession>A0AAE0PN17</accession>
<reference evidence="2" key="2">
    <citation type="submission" date="2023-07" db="EMBL/GenBank/DDBJ databases">
        <authorList>
            <consortium name="Lawrence Berkeley National Laboratory"/>
            <person name="Haridas S."/>
            <person name="Hensen N."/>
            <person name="Bonometti L."/>
            <person name="Westerberg I."/>
            <person name="Brannstrom I.O."/>
            <person name="Guillou S."/>
            <person name="Cros-Aarteil S."/>
            <person name="Calhoun S."/>
            <person name="Kuo A."/>
            <person name="Mondo S."/>
            <person name="Pangilinan J."/>
            <person name="Riley R."/>
            <person name="LaButti K."/>
            <person name="Andreopoulos B."/>
            <person name="Lipzen A."/>
            <person name="Chen C."/>
            <person name="Yanf M."/>
            <person name="Daum C."/>
            <person name="Ng V."/>
            <person name="Clum A."/>
            <person name="Steindorff A."/>
            <person name="Ohm R."/>
            <person name="Martin F."/>
            <person name="Silar P."/>
            <person name="Natvig D."/>
            <person name="Lalanne C."/>
            <person name="Gautier V."/>
            <person name="Ament-velasquez S.L."/>
            <person name="Kruys A."/>
            <person name="Hutchinson M.I."/>
            <person name="Powell A.J."/>
            <person name="Barry K."/>
            <person name="Miller A.N."/>
            <person name="Grigoriev I.V."/>
            <person name="Debuchy R."/>
            <person name="Gladieux P."/>
            <person name="Thoren M.H."/>
            <person name="Johannesson H."/>
        </authorList>
    </citation>
    <scope>NUCLEOTIDE SEQUENCE</scope>
    <source>
        <strain evidence="2">FGSC 1904</strain>
    </source>
</reference>
<keyword evidence="1" id="KW-0812">Transmembrane</keyword>
<keyword evidence="1" id="KW-0472">Membrane</keyword>
<proteinExistence type="predicted"/>
<dbReference type="Proteomes" id="UP001281003">
    <property type="component" value="Unassembled WGS sequence"/>
</dbReference>
<sequence>MVMFERPTCHIGVGRFAQALCFSFCFVLVGFVLRMTLSQVIVINIAVYLFFQIFHCHRDMNREDWYAHTLGFQTPKKA</sequence>
<dbReference type="AlphaFoldDB" id="A0AAE0PN17"/>
<name>A0AAE0PN17_SORBR</name>
<keyword evidence="1" id="KW-1133">Transmembrane helix</keyword>